<evidence type="ECO:0000313" key="2">
    <source>
        <dbReference type="EMBL" id="GBP59620.1"/>
    </source>
</evidence>
<evidence type="ECO:0000256" key="1">
    <source>
        <dbReference type="SAM" id="MobiDB-lite"/>
    </source>
</evidence>
<protein>
    <submittedName>
        <fullName evidence="2">Uncharacterized protein</fullName>
    </submittedName>
</protein>
<sequence length="82" mass="9153">MECIAVLQNPCDLQRRRIGALLSNKVGEGFRAGPHRIFQSLLSRRPAGFARGLEIKRVQPPARSRNCDPRAHRSAGIKRCSC</sequence>
<dbReference type="EMBL" id="BGZK01000766">
    <property type="protein sequence ID" value="GBP59620.1"/>
    <property type="molecule type" value="Genomic_DNA"/>
</dbReference>
<name>A0A4C1X9A3_EUMVA</name>
<gene>
    <name evidence="2" type="ORF">EVAR_45988_1</name>
</gene>
<evidence type="ECO:0000313" key="3">
    <source>
        <dbReference type="Proteomes" id="UP000299102"/>
    </source>
</evidence>
<organism evidence="2 3">
    <name type="scientific">Eumeta variegata</name>
    <name type="common">Bagworm moth</name>
    <name type="synonym">Eumeta japonica</name>
    <dbReference type="NCBI Taxonomy" id="151549"/>
    <lineage>
        <taxon>Eukaryota</taxon>
        <taxon>Metazoa</taxon>
        <taxon>Ecdysozoa</taxon>
        <taxon>Arthropoda</taxon>
        <taxon>Hexapoda</taxon>
        <taxon>Insecta</taxon>
        <taxon>Pterygota</taxon>
        <taxon>Neoptera</taxon>
        <taxon>Endopterygota</taxon>
        <taxon>Lepidoptera</taxon>
        <taxon>Glossata</taxon>
        <taxon>Ditrysia</taxon>
        <taxon>Tineoidea</taxon>
        <taxon>Psychidae</taxon>
        <taxon>Oiketicinae</taxon>
        <taxon>Eumeta</taxon>
    </lineage>
</organism>
<accession>A0A4C1X9A3</accession>
<feature type="compositionally biased region" description="Basic residues" evidence="1">
    <location>
        <begin position="72"/>
        <end position="82"/>
    </location>
</feature>
<keyword evidence="3" id="KW-1185">Reference proteome</keyword>
<dbReference type="Proteomes" id="UP000299102">
    <property type="component" value="Unassembled WGS sequence"/>
</dbReference>
<comment type="caution">
    <text evidence="2">The sequence shown here is derived from an EMBL/GenBank/DDBJ whole genome shotgun (WGS) entry which is preliminary data.</text>
</comment>
<proteinExistence type="predicted"/>
<reference evidence="2 3" key="1">
    <citation type="journal article" date="2019" name="Commun. Biol.">
        <title>The bagworm genome reveals a unique fibroin gene that provides high tensile strength.</title>
        <authorList>
            <person name="Kono N."/>
            <person name="Nakamura H."/>
            <person name="Ohtoshi R."/>
            <person name="Tomita M."/>
            <person name="Numata K."/>
            <person name="Arakawa K."/>
        </authorList>
    </citation>
    <scope>NUCLEOTIDE SEQUENCE [LARGE SCALE GENOMIC DNA]</scope>
</reference>
<dbReference type="AlphaFoldDB" id="A0A4C1X9A3"/>
<feature type="region of interest" description="Disordered" evidence="1">
    <location>
        <begin position="60"/>
        <end position="82"/>
    </location>
</feature>